<dbReference type="PANTHER" id="PTHR43741">
    <property type="entry name" value="FMN-DEPENDENT NADH-AZOREDUCTASE 1"/>
    <property type="match status" value="1"/>
</dbReference>
<organism evidence="9 10">
    <name type="scientific">Rhizobium calliandrae</name>
    <dbReference type="NCBI Taxonomy" id="1312182"/>
    <lineage>
        <taxon>Bacteria</taxon>
        <taxon>Pseudomonadati</taxon>
        <taxon>Pseudomonadota</taxon>
        <taxon>Alphaproteobacteria</taxon>
        <taxon>Hyphomicrobiales</taxon>
        <taxon>Rhizobiaceae</taxon>
        <taxon>Rhizobium/Agrobacterium group</taxon>
        <taxon>Rhizobium</taxon>
    </lineage>
</organism>
<dbReference type="EC" id="1.7.1.17" evidence="6"/>
<dbReference type="Proteomes" id="UP001172630">
    <property type="component" value="Unassembled WGS sequence"/>
</dbReference>
<comment type="function">
    <text evidence="6">Also exhibits azoreductase activity. Catalyzes the reductive cleavage of the azo bond in aromatic azo compounds to the corresponding amines.</text>
</comment>
<proteinExistence type="inferred from homology"/>
<dbReference type="Pfam" id="PF02525">
    <property type="entry name" value="Flavodoxin_2"/>
    <property type="match status" value="1"/>
</dbReference>
<evidence type="ECO:0000313" key="10">
    <source>
        <dbReference type="Proteomes" id="UP001172630"/>
    </source>
</evidence>
<dbReference type="EMBL" id="JARFYN010000017">
    <property type="protein sequence ID" value="MDL2406992.1"/>
    <property type="molecule type" value="Genomic_DNA"/>
</dbReference>
<evidence type="ECO:0000256" key="2">
    <source>
        <dbReference type="ARBA" id="ARBA00022643"/>
    </source>
</evidence>
<gene>
    <name evidence="6" type="primary">azoR</name>
    <name evidence="9" type="ORF">PY650_15235</name>
</gene>
<keyword evidence="1 6" id="KW-0285">Flavoprotein</keyword>
<keyword evidence="10" id="KW-1185">Reference proteome</keyword>
<feature type="binding site" evidence="6">
    <location>
        <position position="9"/>
    </location>
    <ligand>
        <name>FMN</name>
        <dbReference type="ChEBI" id="CHEBI:58210"/>
    </ligand>
</feature>
<keyword evidence="2 6" id="KW-0288">FMN</keyword>
<dbReference type="InterPro" id="IPR003680">
    <property type="entry name" value="Flavodoxin_fold"/>
</dbReference>
<dbReference type="RefSeq" id="WP_285880181.1">
    <property type="nucleotide sequence ID" value="NZ_JARFYN010000017.1"/>
</dbReference>
<dbReference type="EC" id="1.6.5.-" evidence="6"/>
<feature type="compositionally biased region" description="Low complexity" evidence="7">
    <location>
        <begin position="216"/>
        <end position="226"/>
    </location>
</feature>
<dbReference type="HAMAP" id="MF_01216">
    <property type="entry name" value="Azoreductase_type1"/>
    <property type="match status" value="1"/>
</dbReference>
<keyword evidence="4 6" id="KW-0520">NAD</keyword>
<keyword evidence="3 6" id="KW-0560">Oxidoreductase</keyword>
<name>A0ABT7KEF4_9HYPH</name>
<evidence type="ECO:0000256" key="4">
    <source>
        <dbReference type="ARBA" id="ARBA00023027"/>
    </source>
</evidence>
<comment type="cofactor">
    <cofactor evidence="6">
        <name>FMN</name>
        <dbReference type="ChEBI" id="CHEBI:58210"/>
    </cofactor>
    <text evidence="6">Binds 1 FMN per subunit.</text>
</comment>
<evidence type="ECO:0000313" key="9">
    <source>
        <dbReference type="EMBL" id="MDL2406992.1"/>
    </source>
</evidence>
<dbReference type="PANTHER" id="PTHR43741:SF4">
    <property type="entry name" value="FMN-DEPENDENT NADH:QUINONE OXIDOREDUCTASE"/>
    <property type="match status" value="1"/>
</dbReference>
<sequence length="237" mass="24998">MNILHIDSSARQKSHSRELSAAIVEKLLEVAPGASITRRDLGAEPLPHTEAQYAAALASPATLAAPPKGSLDVSEKLIQEVEAADVIVIGTPMHNFTVPSVVKAWIDQILRVGRTMTSTPAGKVGMLRDHPVFIGVASGGVFTGDRANQPDFLTPYLSLALSSIGLKTQQFLPLQATAFLDWDQASLAREKVLAALDLTVVTELQACTAAQPSCRAPAAPNAVPPALESVARRAPQS</sequence>
<dbReference type="Gene3D" id="3.40.50.360">
    <property type="match status" value="1"/>
</dbReference>
<dbReference type="InterPro" id="IPR023048">
    <property type="entry name" value="NADH:quinone_OxRdtase_FMN_depd"/>
</dbReference>
<comment type="caution">
    <text evidence="9">The sequence shown here is derived from an EMBL/GenBank/DDBJ whole genome shotgun (WGS) entry which is preliminary data.</text>
</comment>
<feature type="domain" description="Flavodoxin-like fold" evidence="8">
    <location>
        <begin position="1"/>
        <end position="189"/>
    </location>
</feature>
<comment type="function">
    <text evidence="6">Quinone reductase that provides resistance to thiol-specific stress caused by electrophilic quinones.</text>
</comment>
<dbReference type="InterPro" id="IPR050104">
    <property type="entry name" value="FMN-dep_NADH:Q_OxRdtase_AzoR1"/>
</dbReference>
<comment type="subunit">
    <text evidence="6">Homodimer.</text>
</comment>
<feature type="region of interest" description="Disordered" evidence="7">
    <location>
        <begin position="215"/>
        <end position="237"/>
    </location>
</feature>
<comment type="catalytic activity">
    <reaction evidence="6">
        <text>2 a quinone + NADH + H(+) = 2 a 1,4-benzosemiquinone + NAD(+)</text>
        <dbReference type="Rhea" id="RHEA:65952"/>
        <dbReference type="ChEBI" id="CHEBI:15378"/>
        <dbReference type="ChEBI" id="CHEBI:57540"/>
        <dbReference type="ChEBI" id="CHEBI:57945"/>
        <dbReference type="ChEBI" id="CHEBI:132124"/>
        <dbReference type="ChEBI" id="CHEBI:134225"/>
    </reaction>
</comment>
<evidence type="ECO:0000259" key="8">
    <source>
        <dbReference type="Pfam" id="PF02525"/>
    </source>
</evidence>
<reference evidence="9" key="1">
    <citation type="submission" date="2023-06" db="EMBL/GenBank/DDBJ databases">
        <title>Phylogenetic Diversity of Rhizobium strains.</title>
        <authorList>
            <person name="Moura F.T."/>
            <person name="Helene L.C.F."/>
            <person name="Hungria M."/>
        </authorList>
    </citation>
    <scope>NUCLEOTIDE SEQUENCE</scope>
    <source>
        <strain evidence="9">CCGE524</strain>
    </source>
</reference>
<dbReference type="InterPro" id="IPR029039">
    <property type="entry name" value="Flavoprotein-like_sf"/>
</dbReference>
<comment type="similarity">
    <text evidence="6">Belongs to the azoreductase type 1 family.</text>
</comment>
<comment type="caution">
    <text evidence="6">Lacks conserved residue(s) required for the propagation of feature annotation.</text>
</comment>
<evidence type="ECO:0000256" key="1">
    <source>
        <dbReference type="ARBA" id="ARBA00022630"/>
    </source>
</evidence>
<comment type="catalytic activity">
    <reaction evidence="5">
        <text>N,N-dimethyl-1,4-phenylenediamine + anthranilate + 2 NAD(+) = 2-(4-dimethylaminophenyl)diazenylbenzoate + 2 NADH + 2 H(+)</text>
        <dbReference type="Rhea" id="RHEA:55872"/>
        <dbReference type="ChEBI" id="CHEBI:15378"/>
        <dbReference type="ChEBI" id="CHEBI:15783"/>
        <dbReference type="ChEBI" id="CHEBI:16567"/>
        <dbReference type="ChEBI" id="CHEBI:57540"/>
        <dbReference type="ChEBI" id="CHEBI:57945"/>
        <dbReference type="ChEBI" id="CHEBI:71579"/>
        <dbReference type="EC" id="1.7.1.17"/>
    </reaction>
    <physiologicalReaction direction="right-to-left" evidence="5">
        <dbReference type="Rhea" id="RHEA:55874"/>
    </physiologicalReaction>
</comment>
<dbReference type="SUPFAM" id="SSF52218">
    <property type="entry name" value="Flavoproteins"/>
    <property type="match status" value="1"/>
</dbReference>
<protein>
    <recommendedName>
        <fullName evidence="6">FMN dependent NADH:quinone oxidoreductase</fullName>
        <ecNumber evidence="6">1.6.5.-</ecNumber>
    </recommendedName>
    <alternativeName>
        <fullName evidence="6">Azo-dye reductase</fullName>
    </alternativeName>
    <alternativeName>
        <fullName evidence="6">FMN-dependent NADH-azo compound oxidoreductase</fullName>
    </alternativeName>
    <alternativeName>
        <fullName evidence="6">FMN-dependent NADH-azoreductase</fullName>
        <ecNumber evidence="6">1.7.1.17</ecNumber>
    </alternativeName>
</protein>
<accession>A0ABT7KEF4</accession>
<feature type="binding site" evidence="6">
    <location>
        <begin position="14"/>
        <end position="16"/>
    </location>
    <ligand>
        <name>FMN</name>
        <dbReference type="ChEBI" id="CHEBI:58210"/>
    </ligand>
</feature>
<evidence type="ECO:0000256" key="3">
    <source>
        <dbReference type="ARBA" id="ARBA00023002"/>
    </source>
</evidence>
<evidence type="ECO:0000256" key="7">
    <source>
        <dbReference type="SAM" id="MobiDB-lite"/>
    </source>
</evidence>
<evidence type="ECO:0000256" key="5">
    <source>
        <dbReference type="ARBA" id="ARBA00048542"/>
    </source>
</evidence>
<evidence type="ECO:0000256" key="6">
    <source>
        <dbReference type="HAMAP-Rule" id="MF_01216"/>
    </source>
</evidence>